<dbReference type="Pfam" id="PF04603">
    <property type="entry name" value="Mog1"/>
    <property type="match status" value="1"/>
</dbReference>
<comment type="similarity">
    <text evidence="1">Belongs to the MOG1 family.</text>
</comment>
<sequence length="146" mass="15553">MVSSGYCQGTRCGGTMVLEHSGTLELPGLSCGGAPTIVTTAVGQLAISKGRQGREAHNVVQVYLANLRLKEVSTDVLITAYEPIFINPLSESARTVGAGPTVLLNNPDSCRWPRCSSVLLQVSRSMIGISSAQVLDKFVYSYPDLH</sequence>
<dbReference type="SUPFAM" id="SSF55724">
    <property type="entry name" value="Mog1p/PsbP-like"/>
    <property type="match status" value="1"/>
</dbReference>
<protein>
    <recommendedName>
        <fullName evidence="5">Ran guanine nucleotide release factor</fullName>
    </recommendedName>
</protein>
<evidence type="ECO:0008006" key="5">
    <source>
        <dbReference type="Google" id="ProtNLM"/>
    </source>
</evidence>
<dbReference type="InterPro" id="IPR007681">
    <property type="entry name" value="Mog1"/>
</dbReference>
<evidence type="ECO:0000256" key="1">
    <source>
        <dbReference type="ARBA" id="ARBA00010307"/>
    </source>
</evidence>
<accession>A0A6V7P6E2</accession>
<name>A0A6V7P6E2_ANACO</name>
<evidence type="ECO:0000313" key="4">
    <source>
        <dbReference type="EMBL" id="CAD1826423.1"/>
    </source>
</evidence>
<dbReference type="GO" id="GO:0031267">
    <property type="term" value="F:small GTPase binding"/>
    <property type="evidence" value="ECO:0007669"/>
    <property type="project" value="TreeGrafter"/>
</dbReference>
<dbReference type="EMBL" id="LR862145">
    <property type="protein sequence ID" value="CAD1826423.1"/>
    <property type="molecule type" value="Genomic_DNA"/>
</dbReference>
<evidence type="ECO:0000256" key="3">
    <source>
        <dbReference type="ARBA" id="ARBA00022927"/>
    </source>
</evidence>
<dbReference type="AlphaFoldDB" id="A0A6V7P6E2"/>
<dbReference type="PANTHER" id="PTHR15837:SF0">
    <property type="entry name" value="RAN GUANINE NUCLEOTIDE RELEASE FACTOR"/>
    <property type="match status" value="1"/>
</dbReference>
<proteinExistence type="inferred from homology"/>
<evidence type="ECO:0000256" key="2">
    <source>
        <dbReference type="ARBA" id="ARBA00022448"/>
    </source>
</evidence>
<dbReference type="Gene3D" id="3.40.1000.10">
    <property type="entry name" value="Mog1/PsbP, alpha/beta/alpha sandwich"/>
    <property type="match status" value="1"/>
</dbReference>
<keyword evidence="3" id="KW-0653">Protein transport</keyword>
<dbReference type="PANTHER" id="PTHR15837">
    <property type="entry name" value="RAN GUANINE NUCLEOTIDE RELEASE FACTOR"/>
    <property type="match status" value="1"/>
</dbReference>
<dbReference type="GO" id="GO:0005634">
    <property type="term" value="C:nucleus"/>
    <property type="evidence" value="ECO:0007669"/>
    <property type="project" value="TreeGrafter"/>
</dbReference>
<organism evidence="4">
    <name type="scientific">Ananas comosus var. bracteatus</name>
    <name type="common">red pineapple</name>
    <dbReference type="NCBI Taxonomy" id="296719"/>
    <lineage>
        <taxon>Eukaryota</taxon>
        <taxon>Viridiplantae</taxon>
        <taxon>Streptophyta</taxon>
        <taxon>Embryophyta</taxon>
        <taxon>Tracheophyta</taxon>
        <taxon>Spermatophyta</taxon>
        <taxon>Magnoliopsida</taxon>
        <taxon>Liliopsida</taxon>
        <taxon>Poales</taxon>
        <taxon>Bromeliaceae</taxon>
        <taxon>Bromelioideae</taxon>
        <taxon>Ananas</taxon>
    </lineage>
</organism>
<dbReference type="InterPro" id="IPR016123">
    <property type="entry name" value="Mog1/PsbP_a/b/a-sand"/>
</dbReference>
<keyword evidence="2" id="KW-0813">Transport</keyword>
<dbReference type="GO" id="GO:0005085">
    <property type="term" value="F:guanyl-nucleotide exchange factor activity"/>
    <property type="evidence" value="ECO:0007669"/>
    <property type="project" value="TreeGrafter"/>
</dbReference>
<dbReference type="GO" id="GO:0006606">
    <property type="term" value="P:protein import into nucleus"/>
    <property type="evidence" value="ECO:0007669"/>
    <property type="project" value="TreeGrafter"/>
</dbReference>
<gene>
    <name evidence="4" type="ORF">CB5_LOCUS9634</name>
</gene>
<reference evidence="4" key="1">
    <citation type="submission" date="2020-07" db="EMBL/GenBank/DDBJ databases">
        <authorList>
            <person name="Lin J."/>
        </authorList>
    </citation>
    <scope>NUCLEOTIDE SEQUENCE</scope>
</reference>